<protein>
    <submittedName>
        <fullName evidence="1">CPW-WPC family protein</fullName>
    </submittedName>
</protein>
<evidence type="ECO:0000313" key="2">
    <source>
        <dbReference type="Proteomes" id="UP000076359"/>
    </source>
</evidence>
<reference evidence="1 2" key="1">
    <citation type="journal article" date="2016" name="Nat. Commun.">
        <title>Genomes of cryptic chimpanzee Plasmodium species reveal key evolutionary events leading to human malaria.</title>
        <authorList>
            <person name="Sundararaman S.A."/>
            <person name="Plenderleith L.J."/>
            <person name="Liu W."/>
            <person name="Loy D.E."/>
            <person name="Learn G.H."/>
            <person name="Li Y."/>
            <person name="Shaw K.S."/>
            <person name="Ayouba A."/>
            <person name="Peeters M."/>
            <person name="Speede S."/>
            <person name="Shaw G.M."/>
            <person name="Bushman F.D."/>
            <person name="Brisson D."/>
            <person name="Rayner J.C."/>
            <person name="Sharp P.M."/>
            <person name="Hahn B.H."/>
        </authorList>
    </citation>
    <scope>NUCLEOTIDE SEQUENCE [LARGE SCALE GENOMIC DNA]</scope>
    <source>
        <strain evidence="1 2">SY57</strain>
    </source>
</reference>
<dbReference type="AlphaFoldDB" id="A0A151L4U1"/>
<dbReference type="Proteomes" id="UP000076359">
    <property type="component" value="Unassembled WGS sequence"/>
</dbReference>
<gene>
    <name evidence="1" type="ORF">PRSY57_1428600</name>
</gene>
<sequence length="18" mass="2224">MFSPNFFFFCFVFSQIKS</sequence>
<organism evidence="1 2">
    <name type="scientific">Plasmodium reichenowi</name>
    <dbReference type="NCBI Taxonomy" id="5854"/>
    <lineage>
        <taxon>Eukaryota</taxon>
        <taxon>Sar</taxon>
        <taxon>Alveolata</taxon>
        <taxon>Apicomplexa</taxon>
        <taxon>Aconoidasida</taxon>
        <taxon>Haemosporida</taxon>
        <taxon>Plasmodiidae</taxon>
        <taxon>Plasmodium</taxon>
        <taxon>Plasmodium (Laverania)</taxon>
    </lineage>
</organism>
<evidence type="ECO:0000313" key="1">
    <source>
        <dbReference type="EMBL" id="KYN93948.1"/>
    </source>
</evidence>
<dbReference type="RefSeq" id="XP_019969968.1">
    <property type="nucleotide sequence ID" value="XM_020115310.1"/>
</dbReference>
<proteinExistence type="predicted"/>
<feature type="non-terminal residue" evidence="1">
    <location>
        <position position="18"/>
    </location>
</feature>
<comment type="caution">
    <text evidence="1">The sequence shown here is derived from an EMBL/GenBank/DDBJ whole genome shotgun (WGS) entry which is preliminary data.</text>
</comment>
<dbReference type="KEGG" id="prei:PRSY57_1428600"/>
<dbReference type="EMBL" id="LVLA01000015">
    <property type="protein sequence ID" value="KYN93948.1"/>
    <property type="molecule type" value="Genomic_DNA"/>
</dbReference>
<dbReference type="GeneID" id="24533548"/>
<accession>A0A151L4U1</accession>
<name>A0A151L4U1_PLARE</name>